<keyword evidence="1 2" id="KW-0560">Oxidoreductase</keyword>
<dbReference type="HOGENOM" id="CLU_019796_1_3_2"/>
<dbReference type="InterPro" id="IPR036291">
    <property type="entry name" value="NAD(P)-bd_dom_sf"/>
</dbReference>
<dbReference type="OrthoDB" id="7437at2157"/>
<dbReference type="FunFam" id="3.40.50.720:FF:000462">
    <property type="entry name" value="Glyoxylate reductase (NADP+)"/>
    <property type="match status" value="1"/>
</dbReference>
<comment type="similarity">
    <text evidence="2">Belongs to the D-isomer specific 2-hydroxyacid dehydrogenase family.</text>
</comment>
<dbReference type="GO" id="GO:0047964">
    <property type="term" value="F:glyoxylate reductase (NADH) activity"/>
    <property type="evidence" value="ECO:0007669"/>
    <property type="project" value="UniProtKB-EC"/>
</dbReference>
<dbReference type="Gene3D" id="3.40.50.720">
    <property type="entry name" value="NAD(P)-binding Rossmann-like Domain"/>
    <property type="match status" value="2"/>
</dbReference>
<evidence type="ECO:0000256" key="1">
    <source>
        <dbReference type="ARBA" id="ARBA00023002"/>
    </source>
</evidence>
<gene>
    <name evidence="5" type="ordered locus">ASAC_0119</name>
</gene>
<dbReference type="eggNOG" id="arCOG01755">
    <property type="taxonomic scope" value="Archaea"/>
</dbReference>
<dbReference type="GeneID" id="9498333"/>
<name>D9PZN9_ACIS3</name>
<dbReference type="FunCoup" id="D9PZN9">
    <property type="interactions" value="150"/>
</dbReference>
<dbReference type="SUPFAM" id="SSF52283">
    <property type="entry name" value="Formate/glycerate dehydrogenase catalytic domain-like"/>
    <property type="match status" value="1"/>
</dbReference>
<evidence type="ECO:0000256" key="2">
    <source>
        <dbReference type="RuleBase" id="RU003719"/>
    </source>
</evidence>
<dbReference type="AlphaFoldDB" id="D9PZN9"/>
<organism evidence="5 6">
    <name type="scientific">Acidilobus saccharovorans (strain DSM 16705 / JCM 18335 / VKM B-2471 / 345-15)</name>
    <dbReference type="NCBI Taxonomy" id="666510"/>
    <lineage>
        <taxon>Archaea</taxon>
        <taxon>Thermoproteota</taxon>
        <taxon>Thermoprotei</taxon>
        <taxon>Acidilobales</taxon>
        <taxon>Acidilobaceae</taxon>
        <taxon>Acidilobus</taxon>
    </lineage>
</organism>
<dbReference type="GO" id="GO:0016618">
    <property type="term" value="F:hydroxypyruvate reductase [NAD(P)H] activity"/>
    <property type="evidence" value="ECO:0007669"/>
    <property type="project" value="TreeGrafter"/>
</dbReference>
<evidence type="ECO:0000313" key="5">
    <source>
        <dbReference type="EMBL" id="ADL18527.1"/>
    </source>
</evidence>
<dbReference type="SUPFAM" id="SSF51735">
    <property type="entry name" value="NAD(P)-binding Rossmann-fold domains"/>
    <property type="match status" value="1"/>
</dbReference>
<dbReference type="Proteomes" id="UP000000346">
    <property type="component" value="Chromosome"/>
</dbReference>
<dbReference type="InterPro" id="IPR050223">
    <property type="entry name" value="D-isomer_2-hydroxyacid_DH"/>
</dbReference>
<dbReference type="Pfam" id="PF02826">
    <property type="entry name" value="2-Hacid_dh_C"/>
    <property type="match status" value="1"/>
</dbReference>
<dbReference type="NCBIfam" id="NF009714">
    <property type="entry name" value="PRK13243.1"/>
    <property type="match status" value="1"/>
</dbReference>
<dbReference type="CDD" id="cd05301">
    <property type="entry name" value="GDH"/>
    <property type="match status" value="1"/>
</dbReference>
<dbReference type="EC" id="1.1.1.26" evidence="5"/>
<dbReference type="PANTHER" id="PTHR10996:SF283">
    <property type="entry name" value="GLYOXYLATE_HYDROXYPYRUVATE REDUCTASE B"/>
    <property type="match status" value="1"/>
</dbReference>
<protein>
    <submittedName>
        <fullName evidence="5">Glyoxylate reductase</fullName>
        <ecNumber evidence="5">1.1.1.26</ecNumber>
    </submittedName>
</protein>
<dbReference type="Pfam" id="PF00389">
    <property type="entry name" value="2-Hacid_dh"/>
    <property type="match status" value="1"/>
</dbReference>
<dbReference type="InterPro" id="IPR029753">
    <property type="entry name" value="D-isomer_DH_CS"/>
</dbReference>
<evidence type="ECO:0000259" key="4">
    <source>
        <dbReference type="Pfam" id="PF02826"/>
    </source>
</evidence>
<evidence type="ECO:0000259" key="3">
    <source>
        <dbReference type="Pfam" id="PF00389"/>
    </source>
</evidence>
<feature type="domain" description="D-isomer specific 2-hydroxyacid dehydrogenase catalytic" evidence="3">
    <location>
        <begin position="23"/>
        <end position="324"/>
    </location>
</feature>
<sequence length="335" mass="37307">MELRLFVTREIPFPAFESIKGLFQKVDVWPEYRPPTKEELISRAKGAQALVTMLEDKVTCDVIEALSPELRIIAQYAVGFDNIDLECATKHGVYVTNTPDVLTDATADLTWALILAVARRIVESDAYVRSGGWKSSGTAWHPTMMLGFDLVGKTLGIVGGGRIGQAVARRAKGFDMRIIYNSRRRHPEMEALGATYVDLDELFRESDIVTLHVPLTPETQNLVNESRLRLMKRTAIVVNTARGKVVDIDALYRALKEGWIAGAGLDVYPTEPLDPSHPITKLSNVVLTPHIGSATRETRAKMAELVYRNLEAFSRGERPPTLVNEEVLRVRPPGF</sequence>
<dbReference type="STRING" id="666510.ASAC_0119"/>
<dbReference type="KEGG" id="asc:ASAC_0119"/>
<dbReference type="GO" id="GO:0051287">
    <property type="term" value="F:NAD binding"/>
    <property type="evidence" value="ECO:0007669"/>
    <property type="project" value="InterPro"/>
</dbReference>
<dbReference type="GO" id="GO:0030267">
    <property type="term" value="F:glyoxylate reductase (NADPH) activity"/>
    <property type="evidence" value="ECO:0007669"/>
    <property type="project" value="TreeGrafter"/>
</dbReference>
<accession>D9PZN9</accession>
<dbReference type="PANTHER" id="PTHR10996">
    <property type="entry name" value="2-HYDROXYACID DEHYDROGENASE-RELATED"/>
    <property type="match status" value="1"/>
</dbReference>
<proteinExistence type="inferred from homology"/>
<dbReference type="InParanoid" id="D9PZN9"/>
<evidence type="ECO:0000313" key="6">
    <source>
        <dbReference type="Proteomes" id="UP000000346"/>
    </source>
</evidence>
<feature type="domain" description="D-isomer specific 2-hydroxyacid dehydrogenase NAD-binding" evidence="4">
    <location>
        <begin position="112"/>
        <end position="292"/>
    </location>
</feature>
<dbReference type="GO" id="GO:0005829">
    <property type="term" value="C:cytosol"/>
    <property type="evidence" value="ECO:0007669"/>
    <property type="project" value="TreeGrafter"/>
</dbReference>
<dbReference type="EMBL" id="CP001742">
    <property type="protein sequence ID" value="ADL18527.1"/>
    <property type="molecule type" value="Genomic_DNA"/>
</dbReference>
<reference evidence="5 6" key="1">
    <citation type="journal article" date="2010" name="Appl. Environ. Microbiol.">
        <title>The genome sequence of the crenarchaeon Acidilobus saccharovorans supports a new order, Acidilobales, and suggests an important ecological role in terrestrial acidic hot springs.</title>
        <authorList>
            <person name="Mardanov A.V."/>
            <person name="Svetlitchnyi V.A."/>
            <person name="Beletsky A.V."/>
            <person name="Prokofeva M.I."/>
            <person name="Bonch-Osmolovskaya E.A."/>
            <person name="Ravin N.V."/>
            <person name="Skryabin K.G."/>
        </authorList>
    </citation>
    <scope>NUCLEOTIDE SEQUENCE [LARGE SCALE GENOMIC DNA]</scope>
    <source>
        <strain evidence="6">DSM 16705 / JCM 18335 / VKM B-2471 / 345-15</strain>
    </source>
</reference>
<dbReference type="RefSeq" id="WP_013266039.1">
    <property type="nucleotide sequence ID" value="NC_014374.1"/>
</dbReference>
<dbReference type="InterPro" id="IPR006140">
    <property type="entry name" value="D-isomer_DH_NAD-bd"/>
</dbReference>
<dbReference type="PROSITE" id="PS00670">
    <property type="entry name" value="D_2_HYDROXYACID_DH_2"/>
    <property type="match status" value="1"/>
</dbReference>
<dbReference type="InterPro" id="IPR006139">
    <property type="entry name" value="D-isomer_2_OHA_DH_cat_dom"/>
</dbReference>
<dbReference type="PROSITE" id="PS00671">
    <property type="entry name" value="D_2_HYDROXYACID_DH_3"/>
    <property type="match status" value="1"/>
</dbReference>
<keyword evidence="6" id="KW-1185">Reference proteome</keyword>